<dbReference type="InterPro" id="IPR013083">
    <property type="entry name" value="Znf_RING/FYVE/PHD"/>
</dbReference>
<feature type="compositionally biased region" description="Low complexity" evidence="14">
    <location>
        <begin position="435"/>
        <end position="448"/>
    </location>
</feature>
<evidence type="ECO:0000256" key="5">
    <source>
        <dbReference type="ARBA" id="ARBA00022691"/>
    </source>
</evidence>
<feature type="region of interest" description="Disordered" evidence="14">
    <location>
        <begin position="262"/>
        <end position="292"/>
    </location>
</feature>
<dbReference type="InterPro" id="IPR001965">
    <property type="entry name" value="Znf_PHD"/>
</dbReference>
<dbReference type="Pfam" id="PF13832">
    <property type="entry name" value="zf-HC5HC2H_2"/>
    <property type="match status" value="1"/>
</dbReference>
<evidence type="ECO:0000313" key="18">
    <source>
        <dbReference type="EMBL" id="VDO11126.1"/>
    </source>
</evidence>
<evidence type="ECO:0000256" key="7">
    <source>
        <dbReference type="ARBA" id="ARBA00022737"/>
    </source>
</evidence>
<evidence type="ECO:0000256" key="13">
    <source>
        <dbReference type="ARBA" id="ARBA00023242"/>
    </source>
</evidence>
<dbReference type="GO" id="GO:0045944">
    <property type="term" value="P:positive regulation of transcription by RNA polymerase II"/>
    <property type="evidence" value="ECO:0007669"/>
    <property type="project" value="TreeGrafter"/>
</dbReference>
<organism evidence="20">
    <name type="scientific">Rodentolepis nana</name>
    <name type="common">Dwarf tapeworm</name>
    <name type="synonym">Hymenolepis nana</name>
    <dbReference type="NCBI Taxonomy" id="102285"/>
    <lineage>
        <taxon>Eukaryota</taxon>
        <taxon>Metazoa</taxon>
        <taxon>Spiralia</taxon>
        <taxon>Lophotrochozoa</taxon>
        <taxon>Platyhelminthes</taxon>
        <taxon>Cestoda</taxon>
        <taxon>Eucestoda</taxon>
        <taxon>Cyclophyllidea</taxon>
        <taxon>Hymenolepididae</taxon>
        <taxon>Rodentolepis</taxon>
    </lineage>
</organism>
<sequence>MTTQPFSRGGSVDLIQRPSNNNQSDMLQRERMRLQNSRCVNMQLPCGKPSSQSVDAMLMKPPENVDNDTVSSFVQSTKAPVQSRYFDQSDVNVSSAPIQQPQLVCSVSPRQILSKVPLAIATEAKILPAQHQSDMMQKQQQMQLQQQVMQQPHQNPNLQPRLFTYISQRQVCDPTSTNATVFTLQQQQQQIRPTSISNSPAPIAVKKDSMIEFTNQSYPPPSHGPVISNGISPSPVVRPQQQSGIAPIHPMQYLDVSPKPIPNLGVIPQRKRPPAAKRKKSPIGNPALLSPGPKMPINVPMGYIRSPIVPSQGLDFNQQQHQVQVAPPPPPQQQRVNSSQEAMNKLIYFDSKKFLSDPALEAFSSSLPPNGSPSTCPVLPSGEESWINNCGVKYESSGFSLKALIPSGDNNDRISLKLEEAYLYQSLPNIVSHPTVRPPTVRSTRTYTDGSTRVCPSPEPLTLDNRMKSLWTNLRNMDSSPTISKSSNDSASLLSMLKTPCSPRERPAECKSPHLQLYHIPNTCLLKVPPKNLTNATKENTINMKKPSESVKPESRVIFSTCSPINSGVDLVGLVAMLCVENSIDQNNVSIIGGEIVIRNPPESEYSEEQVREFGNRLRSHFSTVSVRLESVQALTPTTQTIGSEVSSQMKWLTELQKEKADDPNLQSSLGNKYKEESLSVVAISNANEQAGEKCQICRKIVPFDSGIQIKWEELSASKSITLGAEQDYLFFCGESCSEMFGQFISSHIPSTTGPNSQQSHHQVNTNTAPFENSIHVTSQSETRHTQQQLITGGVSNSLVLLQHMSHKSLKSQTCGRKASNPSVSNKRKVSPKQKRWRDIRWRIYRSDPYHVRKFAPVPVHGSNDDSVPRIIYQIVRDQEIIDSRFCILCSGRGDGTPNTTERLLCLGADRWVHLNCALWCFDIYESLSGSLHKVDECINRALRTVCSHCGKLGAGLPCYNPRCNLIYHVPCAIIVGCMFFNDRGMYCSSHQPKDNHSMRLPSLIVNRKVYVTRNESDQVADVVRNENSSFCVRVGSLILHNVGQLLPHQIESENFHTRKYIYPVFYSASRIFWSMRRPGQRSLYRCEISEQDGRPLFHVTVIDKGFPNVVLQSFNCTELWREIAKKVQQLRMENGFIQNFPHLICGEEMFGLSDPNVLRAVESLPGVDNLIDYAFHFGRLQLIRNMPLAVNPSGCARSEPSFLTSMRRRRAYANSHECSPKKTVYPHFRSPGRQMSGVSISCPSSDPFNRIPIDLTTKNSTLVNWCQQYRKLKTECRSNVVFGRSRIQGFGMFAAQDLEPNTIVIEYIGELIRPVLADRREKEYEARNRGIYMFRLEADTVIDATMCGGPARYINHSCEPNCFAKYVNFDNEGHIVIITKGKVEKGEELTYDYLFDFEDQTSRIPCLCGTVNCRKWMN</sequence>
<dbReference type="PROSITE" id="PS51543">
    <property type="entry name" value="FYRC"/>
    <property type="match status" value="1"/>
</dbReference>
<evidence type="ECO:0000259" key="15">
    <source>
        <dbReference type="PROSITE" id="PS50280"/>
    </source>
</evidence>
<evidence type="ECO:0000256" key="4">
    <source>
        <dbReference type="ARBA" id="ARBA00022679"/>
    </source>
</evidence>
<dbReference type="InterPro" id="IPR003889">
    <property type="entry name" value="FYrich_C"/>
</dbReference>
<keyword evidence="3" id="KW-0489">Methyltransferase</keyword>
<evidence type="ECO:0000313" key="19">
    <source>
        <dbReference type="Proteomes" id="UP000278807"/>
    </source>
</evidence>
<dbReference type="Gene3D" id="3.30.160.360">
    <property type="match status" value="1"/>
</dbReference>
<keyword evidence="2" id="KW-0597">Phosphoprotein</keyword>
<keyword evidence="4" id="KW-0808">Transferase</keyword>
<evidence type="ECO:0000256" key="12">
    <source>
        <dbReference type="ARBA" id="ARBA00023163"/>
    </source>
</evidence>
<reference evidence="18 19" key="2">
    <citation type="submission" date="2018-11" db="EMBL/GenBank/DDBJ databases">
        <authorList>
            <consortium name="Pathogen Informatics"/>
        </authorList>
    </citation>
    <scope>NUCLEOTIDE SEQUENCE [LARGE SCALE GENOMIC DNA]</scope>
</reference>
<dbReference type="GO" id="GO:0008270">
    <property type="term" value="F:zinc ion binding"/>
    <property type="evidence" value="ECO:0007669"/>
    <property type="project" value="UniProtKB-KW"/>
</dbReference>
<dbReference type="GO" id="GO:0044666">
    <property type="term" value="C:MLL3/4 complex"/>
    <property type="evidence" value="ECO:0007669"/>
    <property type="project" value="TreeGrafter"/>
</dbReference>
<dbReference type="SMART" id="SM00249">
    <property type="entry name" value="PHD"/>
    <property type="match status" value="1"/>
</dbReference>
<keyword evidence="8" id="KW-0863">Zinc-finger</keyword>
<dbReference type="Pfam" id="PF00856">
    <property type="entry name" value="SET"/>
    <property type="match status" value="1"/>
</dbReference>
<dbReference type="SMART" id="SM00508">
    <property type="entry name" value="PostSET"/>
    <property type="match status" value="1"/>
</dbReference>
<evidence type="ECO:0000259" key="17">
    <source>
        <dbReference type="PROSITE" id="PS51805"/>
    </source>
</evidence>
<dbReference type="Proteomes" id="UP000278807">
    <property type="component" value="Unassembled WGS sequence"/>
</dbReference>
<dbReference type="SMART" id="SM00541">
    <property type="entry name" value="FYRN"/>
    <property type="match status" value="1"/>
</dbReference>
<dbReference type="EMBL" id="UZAE01013740">
    <property type="protein sequence ID" value="VDO11126.1"/>
    <property type="molecule type" value="Genomic_DNA"/>
</dbReference>
<dbReference type="InterPro" id="IPR003616">
    <property type="entry name" value="Post-SET_dom"/>
</dbReference>
<feature type="domain" description="PHD-type" evidence="17">
    <location>
        <begin position="884"/>
        <end position="992"/>
    </location>
</feature>
<accession>A0A0R3TV76</accession>
<proteinExistence type="predicted"/>
<feature type="compositionally biased region" description="Basic residues" evidence="14">
    <location>
        <begin position="269"/>
        <end position="281"/>
    </location>
</feature>
<dbReference type="Gene3D" id="3.30.40.10">
    <property type="entry name" value="Zinc/RING finger domain, C3HC4 (zinc finger)"/>
    <property type="match status" value="1"/>
</dbReference>
<dbReference type="STRING" id="102285.A0A0R3TV76"/>
<keyword evidence="10" id="KW-0156">Chromatin regulator</keyword>
<dbReference type="InterPro" id="IPR034732">
    <property type="entry name" value="EPHD"/>
</dbReference>
<keyword evidence="12" id="KW-0804">Transcription</keyword>
<dbReference type="PROSITE" id="PS51542">
    <property type="entry name" value="FYRN"/>
    <property type="match status" value="1"/>
</dbReference>
<evidence type="ECO:0000256" key="9">
    <source>
        <dbReference type="ARBA" id="ARBA00022833"/>
    </source>
</evidence>
<dbReference type="SMART" id="SM00317">
    <property type="entry name" value="SET"/>
    <property type="match status" value="1"/>
</dbReference>
<dbReference type="OrthoDB" id="308383at2759"/>
<dbReference type="PROSITE" id="PS51805">
    <property type="entry name" value="EPHD"/>
    <property type="match status" value="1"/>
</dbReference>
<evidence type="ECO:0000256" key="6">
    <source>
        <dbReference type="ARBA" id="ARBA00022723"/>
    </source>
</evidence>
<evidence type="ECO:0000256" key="3">
    <source>
        <dbReference type="ARBA" id="ARBA00022603"/>
    </source>
</evidence>
<feature type="domain" description="SET" evidence="15">
    <location>
        <begin position="1279"/>
        <end position="1395"/>
    </location>
</feature>
<evidence type="ECO:0000256" key="8">
    <source>
        <dbReference type="ARBA" id="ARBA00022771"/>
    </source>
</evidence>
<evidence type="ECO:0000259" key="16">
    <source>
        <dbReference type="PROSITE" id="PS50868"/>
    </source>
</evidence>
<keyword evidence="5" id="KW-0949">S-adenosyl-L-methionine</keyword>
<keyword evidence="13" id="KW-0539">Nucleus</keyword>
<dbReference type="PANTHER" id="PTHR45888">
    <property type="entry name" value="HL01030P-RELATED"/>
    <property type="match status" value="1"/>
</dbReference>
<dbReference type="SUPFAM" id="SSF82199">
    <property type="entry name" value="SET domain"/>
    <property type="match status" value="1"/>
</dbReference>
<dbReference type="FunFam" id="3.30.40.10:FF:000002">
    <property type="entry name" value="Histone-lysine N-methyltransferase"/>
    <property type="match status" value="1"/>
</dbReference>
<protein>
    <submittedName>
        <fullName evidence="20">SAM domain-containing protein</fullName>
    </submittedName>
</protein>
<keyword evidence="19" id="KW-1185">Reference proteome</keyword>
<dbReference type="GO" id="GO:0003713">
    <property type="term" value="F:transcription coactivator activity"/>
    <property type="evidence" value="ECO:0007669"/>
    <property type="project" value="TreeGrafter"/>
</dbReference>
<evidence type="ECO:0000313" key="20">
    <source>
        <dbReference type="WBParaSite" id="HNAJ_0001170901-mRNA-1"/>
    </source>
</evidence>
<keyword evidence="9" id="KW-0862">Zinc</keyword>
<comment type="subcellular location">
    <subcellularLocation>
        <location evidence="1">Nucleus</location>
    </subcellularLocation>
</comment>
<keyword evidence="11" id="KW-0805">Transcription regulation</keyword>
<dbReference type="Pfam" id="PF05964">
    <property type="entry name" value="FYRN"/>
    <property type="match status" value="1"/>
</dbReference>
<dbReference type="PROSITE" id="PS50868">
    <property type="entry name" value="POST_SET"/>
    <property type="match status" value="1"/>
</dbReference>
<feature type="region of interest" description="Disordered" evidence="14">
    <location>
        <begin position="812"/>
        <end position="831"/>
    </location>
</feature>
<feature type="domain" description="Post-SET" evidence="16">
    <location>
        <begin position="1403"/>
        <end position="1419"/>
    </location>
</feature>
<dbReference type="PANTHER" id="PTHR45888:SF6">
    <property type="entry name" value="HL01030P-RELATED"/>
    <property type="match status" value="1"/>
</dbReference>
<gene>
    <name evidence="18" type="ORF">HNAJ_LOCUS11699</name>
</gene>
<dbReference type="InterPro" id="IPR003888">
    <property type="entry name" value="FYrich_N"/>
</dbReference>
<dbReference type="Gene3D" id="2.170.270.10">
    <property type="entry name" value="SET domain"/>
    <property type="match status" value="1"/>
</dbReference>
<keyword evidence="6" id="KW-0479">Metal-binding</keyword>
<dbReference type="PROSITE" id="PS50280">
    <property type="entry name" value="SET"/>
    <property type="match status" value="1"/>
</dbReference>
<dbReference type="InterPro" id="IPR046341">
    <property type="entry name" value="SET_dom_sf"/>
</dbReference>
<keyword evidence="7" id="KW-0677">Repeat</keyword>
<evidence type="ECO:0000256" key="14">
    <source>
        <dbReference type="SAM" id="MobiDB-lite"/>
    </source>
</evidence>
<dbReference type="GO" id="GO:0032259">
    <property type="term" value="P:methylation"/>
    <property type="evidence" value="ECO:0007669"/>
    <property type="project" value="UniProtKB-KW"/>
</dbReference>
<evidence type="ECO:0000256" key="11">
    <source>
        <dbReference type="ARBA" id="ARBA00023015"/>
    </source>
</evidence>
<feature type="region of interest" description="Disordered" evidence="14">
    <location>
        <begin position="1"/>
        <end position="23"/>
    </location>
</feature>
<dbReference type="SMART" id="SM00542">
    <property type="entry name" value="FYRC"/>
    <property type="match status" value="1"/>
</dbReference>
<name>A0A0R3TV76_RODNA</name>
<evidence type="ECO:0000256" key="10">
    <source>
        <dbReference type="ARBA" id="ARBA00022853"/>
    </source>
</evidence>
<dbReference type="GO" id="GO:0042800">
    <property type="term" value="F:histone H3K4 methyltransferase activity"/>
    <property type="evidence" value="ECO:0007669"/>
    <property type="project" value="TreeGrafter"/>
</dbReference>
<evidence type="ECO:0000256" key="2">
    <source>
        <dbReference type="ARBA" id="ARBA00022553"/>
    </source>
</evidence>
<dbReference type="Pfam" id="PF05965">
    <property type="entry name" value="FYRC"/>
    <property type="match status" value="1"/>
</dbReference>
<reference evidence="20" key="1">
    <citation type="submission" date="2017-02" db="UniProtKB">
        <authorList>
            <consortium name="WormBaseParasite"/>
        </authorList>
    </citation>
    <scope>IDENTIFICATION</scope>
</reference>
<dbReference type="WBParaSite" id="HNAJ_0001170901-mRNA-1">
    <property type="protein sequence ID" value="HNAJ_0001170901-mRNA-1"/>
    <property type="gene ID" value="HNAJ_0001170901"/>
</dbReference>
<feature type="region of interest" description="Disordered" evidence="14">
    <location>
        <begin position="435"/>
        <end position="455"/>
    </location>
</feature>
<dbReference type="InterPro" id="IPR001214">
    <property type="entry name" value="SET_dom"/>
</dbReference>
<feature type="compositionally biased region" description="Polar residues" evidence="14">
    <location>
        <begin position="812"/>
        <end position="825"/>
    </location>
</feature>
<evidence type="ECO:0000256" key="1">
    <source>
        <dbReference type="ARBA" id="ARBA00004123"/>
    </source>
</evidence>